<dbReference type="GO" id="GO:0051087">
    <property type="term" value="F:protein-folding chaperone binding"/>
    <property type="evidence" value="ECO:0007669"/>
    <property type="project" value="TreeGrafter"/>
</dbReference>
<dbReference type="Pfam" id="PF14559">
    <property type="entry name" value="TPR_19"/>
    <property type="match status" value="1"/>
</dbReference>
<gene>
    <name evidence="3" type="ORF">E6K73_05555</name>
</gene>
<dbReference type="SMART" id="SM00028">
    <property type="entry name" value="TPR"/>
    <property type="match status" value="3"/>
</dbReference>
<dbReference type="Proteomes" id="UP000320184">
    <property type="component" value="Unassembled WGS sequence"/>
</dbReference>
<organism evidence="3 4">
    <name type="scientific">Eiseniibacteriota bacterium</name>
    <dbReference type="NCBI Taxonomy" id="2212470"/>
    <lineage>
        <taxon>Bacteria</taxon>
        <taxon>Candidatus Eiseniibacteriota</taxon>
    </lineage>
</organism>
<sequence length="321" mass="35343">MSPRPVEFPEFEFQAAVGMARGGRGADALRLIEESLAAREGREARAGAAVQALVEVARCAESAGEGAVAERALDLAIELRPRYADLHYQRACVLLGRQRRGEARRSLDTALALNPNYTAARVERALLDAREGLVGDALEALRGVARDLPIEDPRSFQKGLKSLERADWDSGDALIRRALKISDPELERQLERVEALFQQDQPAGAAQLLREIIERHEAYPDLHYMLARAEAELGHHDDALASLARALELNPDFHAARIQFARVLDSVGMRNPAAEQLGLVLQQEPGHRQALDLERDWSGRGHRTPARLAAHVDPDPEAEAA</sequence>
<feature type="repeat" description="TPR" evidence="1">
    <location>
        <begin position="220"/>
        <end position="253"/>
    </location>
</feature>
<dbReference type="PANTHER" id="PTHR44140:SF2">
    <property type="entry name" value="LD25575P"/>
    <property type="match status" value="1"/>
</dbReference>
<dbReference type="AlphaFoldDB" id="A0A538SJG3"/>
<dbReference type="GO" id="GO:0034975">
    <property type="term" value="P:protein folding in endoplasmic reticulum"/>
    <property type="evidence" value="ECO:0007669"/>
    <property type="project" value="TreeGrafter"/>
</dbReference>
<dbReference type="InterPro" id="IPR051727">
    <property type="entry name" value="DnaJ_C3_Co-chaperones"/>
</dbReference>
<accession>A0A538SJG3</accession>
<dbReference type="GO" id="GO:0051787">
    <property type="term" value="F:misfolded protein binding"/>
    <property type="evidence" value="ECO:0007669"/>
    <property type="project" value="TreeGrafter"/>
</dbReference>
<dbReference type="SUPFAM" id="SSF48452">
    <property type="entry name" value="TPR-like"/>
    <property type="match status" value="1"/>
</dbReference>
<evidence type="ECO:0000256" key="2">
    <source>
        <dbReference type="SAM" id="MobiDB-lite"/>
    </source>
</evidence>
<dbReference type="EMBL" id="VBOT01000069">
    <property type="protein sequence ID" value="TMQ51514.1"/>
    <property type="molecule type" value="Genomic_DNA"/>
</dbReference>
<evidence type="ECO:0000313" key="4">
    <source>
        <dbReference type="Proteomes" id="UP000320184"/>
    </source>
</evidence>
<dbReference type="InterPro" id="IPR019734">
    <property type="entry name" value="TPR_rpt"/>
</dbReference>
<name>A0A538SJG3_UNCEI</name>
<feature type="region of interest" description="Disordered" evidence="2">
    <location>
        <begin position="298"/>
        <end position="321"/>
    </location>
</feature>
<proteinExistence type="predicted"/>
<dbReference type="InterPro" id="IPR011990">
    <property type="entry name" value="TPR-like_helical_dom_sf"/>
</dbReference>
<keyword evidence="1" id="KW-0802">TPR repeat</keyword>
<protein>
    <submittedName>
        <fullName evidence="3">Tetratricopeptide repeat protein</fullName>
    </submittedName>
</protein>
<comment type="caution">
    <text evidence="3">The sequence shown here is derived from an EMBL/GenBank/DDBJ whole genome shotgun (WGS) entry which is preliminary data.</text>
</comment>
<dbReference type="Pfam" id="PF13432">
    <property type="entry name" value="TPR_16"/>
    <property type="match status" value="1"/>
</dbReference>
<dbReference type="Gene3D" id="1.25.40.10">
    <property type="entry name" value="Tetratricopeptide repeat domain"/>
    <property type="match status" value="2"/>
</dbReference>
<evidence type="ECO:0000256" key="1">
    <source>
        <dbReference type="PROSITE-ProRule" id="PRU00339"/>
    </source>
</evidence>
<reference evidence="3 4" key="1">
    <citation type="journal article" date="2019" name="Nat. Microbiol.">
        <title>Mediterranean grassland soil C-N compound turnover is dependent on rainfall and depth, and is mediated by genomically divergent microorganisms.</title>
        <authorList>
            <person name="Diamond S."/>
            <person name="Andeer P.F."/>
            <person name="Li Z."/>
            <person name="Crits-Christoph A."/>
            <person name="Burstein D."/>
            <person name="Anantharaman K."/>
            <person name="Lane K.R."/>
            <person name="Thomas B.C."/>
            <person name="Pan C."/>
            <person name="Northen T.R."/>
            <person name="Banfield J.F."/>
        </authorList>
    </citation>
    <scope>NUCLEOTIDE SEQUENCE [LARGE SCALE GENOMIC DNA]</scope>
    <source>
        <strain evidence="3">WS_3</strain>
    </source>
</reference>
<dbReference type="PROSITE" id="PS50005">
    <property type="entry name" value="TPR"/>
    <property type="match status" value="1"/>
</dbReference>
<evidence type="ECO:0000313" key="3">
    <source>
        <dbReference type="EMBL" id="TMQ51514.1"/>
    </source>
</evidence>
<dbReference type="PANTHER" id="PTHR44140">
    <property type="entry name" value="LD25575P"/>
    <property type="match status" value="1"/>
</dbReference>